<evidence type="ECO:0000256" key="9">
    <source>
        <dbReference type="ARBA" id="ARBA00022797"/>
    </source>
</evidence>
<dbReference type="InterPro" id="IPR037523">
    <property type="entry name" value="VOC_core"/>
</dbReference>
<evidence type="ECO:0000256" key="3">
    <source>
        <dbReference type="ARBA" id="ARBA00008784"/>
    </source>
</evidence>
<evidence type="ECO:0000259" key="16">
    <source>
        <dbReference type="PROSITE" id="PS51819"/>
    </source>
</evidence>
<dbReference type="GO" id="GO:0018577">
    <property type="term" value="F:catechol 2,3-dioxygenase activity"/>
    <property type="evidence" value="ECO:0007669"/>
    <property type="project" value="UniProtKB-EC"/>
</dbReference>
<evidence type="ECO:0000256" key="14">
    <source>
        <dbReference type="ARBA" id="ARBA00031146"/>
    </source>
</evidence>
<proteinExistence type="inferred from homology"/>
<keyword evidence="11 15" id="KW-0560">Oxidoreductase</keyword>
<evidence type="ECO:0000256" key="7">
    <source>
        <dbReference type="ARBA" id="ARBA00022723"/>
    </source>
</evidence>
<dbReference type="InterPro" id="IPR054560">
    <property type="entry name" value="XylE-like_N"/>
</dbReference>
<keyword evidence="18" id="KW-1185">Reference proteome</keyword>
<feature type="domain" description="VOC" evidence="16">
    <location>
        <begin position="150"/>
        <end position="269"/>
    </location>
</feature>
<name>A0A317DU92_9PROT</name>
<feature type="domain" description="VOC" evidence="16">
    <location>
        <begin position="8"/>
        <end position="123"/>
    </location>
</feature>
<dbReference type="EMBL" id="QGLF01000007">
    <property type="protein sequence ID" value="PWR17954.1"/>
    <property type="molecule type" value="Genomic_DNA"/>
</dbReference>
<keyword evidence="7" id="KW-0479">Metal-binding</keyword>
<dbReference type="SUPFAM" id="SSF54593">
    <property type="entry name" value="Glyoxalase/Bleomycin resistance protein/Dihydroxybiphenyl dioxygenase"/>
    <property type="match status" value="1"/>
</dbReference>
<reference evidence="18" key="1">
    <citation type="submission" date="2018-05" db="EMBL/GenBank/DDBJ databases">
        <title>Zavarzinia sp. HR-AS.</title>
        <authorList>
            <person name="Lee Y."/>
            <person name="Jeon C.O."/>
        </authorList>
    </citation>
    <scope>NUCLEOTIDE SEQUENCE [LARGE SCALE GENOMIC DNA]</scope>
    <source>
        <strain evidence="18">DSM 1231</strain>
    </source>
</reference>
<evidence type="ECO:0000256" key="2">
    <source>
        <dbReference type="ARBA" id="ARBA00001954"/>
    </source>
</evidence>
<accession>A0A317DU92</accession>
<evidence type="ECO:0000256" key="4">
    <source>
        <dbReference type="ARBA" id="ARBA00011881"/>
    </source>
</evidence>
<evidence type="ECO:0000313" key="18">
    <source>
        <dbReference type="Proteomes" id="UP000246077"/>
    </source>
</evidence>
<evidence type="ECO:0000256" key="15">
    <source>
        <dbReference type="RuleBase" id="RU000683"/>
    </source>
</evidence>
<evidence type="ECO:0000256" key="8">
    <source>
        <dbReference type="ARBA" id="ARBA00022737"/>
    </source>
</evidence>
<dbReference type="PANTHER" id="PTHR36113">
    <property type="entry name" value="LYASE, PUTATIVE-RELATED-RELATED"/>
    <property type="match status" value="1"/>
</dbReference>
<evidence type="ECO:0000256" key="1">
    <source>
        <dbReference type="ARBA" id="ARBA00000163"/>
    </source>
</evidence>
<organism evidence="17 18">
    <name type="scientific">Zavarzinia compransoris</name>
    <dbReference type="NCBI Taxonomy" id="1264899"/>
    <lineage>
        <taxon>Bacteria</taxon>
        <taxon>Pseudomonadati</taxon>
        <taxon>Pseudomonadota</taxon>
        <taxon>Alphaproteobacteria</taxon>
        <taxon>Rhodospirillales</taxon>
        <taxon>Zavarziniaceae</taxon>
        <taxon>Zavarzinia</taxon>
    </lineage>
</organism>
<evidence type="ECO:0000313" key="17">
    <source>
        <dbReference type="EMBL" id="PWR17954.1"/>
    </source>
</evidence>
<dbReference type="EC" id="1.13.11.2" evidence="5"/>
<dbReference type="Proteomes" id="UP000246077">
    <property type="component" value="Unassembled WGS sequence"/>
</dbReference>
<dbReference type="Gene3D" id="3.10.180.10">
    <property type="entry name" value="2,3-Dihydroxybiphenyl 1,2-Dioxygenase, domain 1"/>
    <property type="match status" value="2"/>
</dbReference>
<evidence type="ECO:0000256" key="13">
    <source>
        <dbReference type="ARBA" id="ARBA00030369"/>
    </source>
</evidence>
<dbReference type="AlphaFoldDB" id="A0A317DU92"/>
<dbReference type="InterPro" id="IPR004360">
    <property type="entry name" value="Glyas_Fos-R_dOase_dom"/>
</dbReference>
<comment type="subunit">
    <text evidence="4">Homotetramer.</text>
</comment>
<keyword evidence="10 15" id="KW-0223">Dioxygenase</keyword>
<comment type="similarity">
    <text evidence="3 15">Belongs to the extradiol ring-cleavage dioxygenase family.</text>
</comment>
<keyword evidence="12 15" id="KW-0408">Iron</keyword>
<dbReference type="PANTHER" id="PTHR36113:SF1">
    <property type="entry name" value="GLYOXALASE_BLEOMYCIN RESISTANCE PROTEIN_DIOXYGENASE"/>
    <property type="match status" value="1"/>
</dbReference>
<sequence length="307" mass="34228">MAISGVLRPGYVQVRVLDMKAALEHYRDRIGLDVVATGNDGRVFLKAYDEFDHHSVILREADEPGMDFLAFKVASEGELDVLHEKLLNAGVAVEEIPPGDMPAVGRRLTFIAPTGHRFELFATIGLDPTGPMVNNPELWHAEPRGMRALRFDHCLLYGDDIDGAKALFNDILGFSTTEQVVAPDGTVIATFLSCSTKAHDLALVRHDEKGKLHHISFLLESWNDIGHAADIMSRYEMSVDIGPTRHGITRGQTIYFFDPSGNRNEVFSGGYTFYPDHPVRTWSTDSVGKAIFYYERALNDRFMTVVT</sequence>
<evidence type="ECO:0000256" key="5">
    <source>
        <dbReference type="ARBA" id="ARBA00013117"/>
    </source>
</evidence>
<dbReference type="OrthoDB" id="9803142at2"/>
<comment type="catalytic activity">
    <reaction evidence="1">
        <text>catechol + O2 = (2Z,4E)-2-hydroxy-6-oxohexa-2,4-dienoate + H(+)</text>
        <dbReference type="Rhea" id="RHEA:17337"/>
        <dbReference type="ChEBI" id="CHEBI:15378"/>
        <dbReference type="ChEBI" id="CHEBI:15379"/>
        <dbReference type="ChEBI" id="CHEBI:18135"/>
        <dbReference type="ChEBI" id="CHEBI:71198"/>
        <dbReference type="EC" id="1.13.11.2"/>
    </reaction>
</comment>
<gene>
    <name evidence="17" type="ORF">DKG75_20650</name>
</gene>
<dbReference type="InterPro" id="IPR029068">
    <property type="entry name" value="Glyas_Bleomycin-R_OHBP_Dase"/>
</dbReference>
<dbReference type="InterPro" id="IPR051332">
    <property type="entry name" value="Fosfomycin_Res_Enzymes"/>
</dbReference>
<keyword evidence="9 15" id="KW-0058">Aromatic hydrocarbons catabolism</keyword>
<dbReference type="PROSITE" id="PS00082">
    <property type="entry name" value="EXTRADIOL_DIOXYGENAS"/>
    <property type="match status" value="1"/>
</dbReference>
<evidence type="ECO:0000256" key="12">
    <source>
        <dbReference type="ARBA" id="ARBA00023004"/>
    </source>
</evidence>
<protein>
    <recommendedName>
        <fullName evidence="6">Metapyrocatechase</fullName>
        <ecNumber evidence="5">1.13.11.2</ecNumber>
    </recommendedName>
    <alternativeName>
        <fullName evidence="14">CatO2ase</fullName>
    </alternativeName>
    <alternativeName>
        <fullName evidence="13">Catechol 2,3-dioxygenase</fullName>
    </alternativeName>
</protein>
<keyword evidence="8" id="KW-0677">Repeat</keyword>
<dbReference type="InterPro" id="IPR017624">
    <property type="entry name" value="Catechol_2-3_dOase"/>
</dbReference>
<dbReference type="Pfam" id="PF00903">
    <property type="entry name" value="Glyoxalase"/>
    <property type="match status" value="1"/>
</dbReference>
<dbReference type="NCBIfam" id="TIGR03211">
    <property type="entry name" value="catechol_2_3"/>
    <property type="match status" value="1"/>
</dbReference>
<dbReference type="GO" id="GO:0008198">
    <property type="term" value="F:ferrous iron binding"/>
    <property type="evidence" value="ECO:0007669"/>
    <property type="project" value="InterPro"/>
</dbReference>
<dbReference type="RefSeq" id="WP_109923088.1">
    <property type="nucleotide sequence ID" value="NZ_QGLF01000007.1"/>
</dbReference>
<evidence type="ECO:0000256" key="11">
    <source>
        <dbReference type="ARBA" id="ARBA00023002"/>
    </source>
</evidence>
<comment type="caution">
    <text evidence="17">The sequence shown here is derived from an EMBL/GenBank/DDBJ whole genome shotgun (WGS) entry which is preliminary data.</text>
</comment>
<dbReference type="Pfam" id="PF22247">
    <property type="entry name" value="Diox-like_N"/>
    <property type="match status" value="1"/>
</dbReference>
<comment type="cofactor">
    <cofactor evidence="2 15">
        <name>Fe(2+)</name>
        <dbReference type="ChEBI" id="CHEBI:29033"/>
    </cofactor>
</comment>
<evidence type="ECO:0000256" key="6">
    <source>
        <dbReference type="ARBA" id="ARBA00022190"/>
    </source>
</evidence>
<dbReference type="PROSITE" id="PS51819">
    <property type="entry name" value="VOC"/>
    <property type="match status" value="2"/>
</dbReference>
<dbReference type="InterPro" id="IPR000486">
    <property type="entry name" value="Xdiol_ring_cleave_dOase_1/2"/>
</dbReference>
<evidence type="ECO:0000256" key="10">
    <source>
        <dbReference type="ARBA" id="ARBA00022964"/>
    </source>
</evidence>